<sequence length="142" mass="15950">MAKSDNKESICATVNAFADAIRGKNAQGVRACFTEDSVGYYLAPPLQVSPHEDDLEGWFATWTGSIGYEMRDLETTSGEDIAYCHCMCRLTGARTDGTETDVWYRGTLCFRKIGRHWQITHIHESVPMYMDGTFRAAIDLKP</sequence>
<dbReference type="InterPro" id="IPR037401">
    <property type="entry name" value="SnoaL-like"/>
</dbReference>
<dbReference type="OrthoDB" id="5519537at2"/>
<dbReference type="InterPro" id="IPR032710">
    <property type="entry name" value="NTF2-like_dom_sf"/>
</dbReference>
<evidence type="ECO:0000259" key="1">
    <source>
        <dbReference type="Pfam" id="PF13474"/>
    </source>
</evidence>
<proteinExistence type="predicted"/>
<protein>
    <submittedName>
        <fullName evidence="2">Ketosteroid isomerase homolog</fullName>
    </submittedName>
</protein>
<dbReference type="RefSeq" id="WP_161946301.1">
    <property type="nucleotide sequence ID" value="NZ_FMXO01000012.1"/>
</dbReference>
<dbReference type="SUPFAM" id="SSF54427">
    <property type="entry name" value="NTF2-like"/>
    <property type="match status" value="1"/>
</dbReference>
<dbReference type="Pfam" id="PF13474">
    <property type="entry name" value="SnoaL_3"/>
    <property type="match status" value="1"/>
</dbReference>
<dbReference type="Proteomes" id="UP000198771">
    <property type="component" value="Unassembled WGS sequence"/>
</dbReference>
<organism evidence="2 3">
    <name type="scientific">Desulfonatronum thiosulfatophilum</name>
    <dbReference type="NCBI Taxonomy" id="617002"/>
    <lineage>
        <taxon>Bacteria</taxon>
        <taxon>Pseudomonadati</taxon>
        <taxon>Thermodesulfobacteriota</taxon>
        <taxon>Desulfovibrionia</taxon>
        <taxon>Desulfovibrionales</taxon>
        <taxon>Desulfonatronaceae</taxon>
        <taxon>Desulfonatronum</taxon>
    </lineage>
</organism>
<accession>A0A1G6DLG2</accession>
<evidence type="ECO:0000313" key="3">
    <source>
        <dbReference type="Proteomes" id="UP000198771"/>
    </source>
</evidence>
<reference evidence="2 3" key="1">
    <citation type="submission" date="2016-10" db="EMBL/GenBank/DDBJ databases">
        <authorList>
            <person name="de Groot N.N."/>
        </authorList>
    </citation>
    <scope>NUCLEOTIDE SEQUENCE [LARGE SCALE GENOMIC DNA]</scope>
    <source>
        <strain evidence="2 3">ASO4-2</strain>
    </source>
</reference>
<keyword evidence="3" id="KW-1185">Reference proteome</keyword>
<evidence type="ECO:0000313" key="2">
    <source>
        <dbReference type="EMBL" id="SDB45972.1"/>
    </source>
</evidence>
<feature type="domain" description="SnoaL-like" evidence="1">
    <location>
        <begin position="11"/>
        <end position="128"/>
    </location>
</feature>
<gene>
    <name evidence="2" type="ORF">SAMN05660653_02250</name>
</gene>
<name>A0A1G6DLG2_9BACT</name>
<dbReference type="STRING" id="617002.SAMN05660653_02250"/>
<dbReference type="AlphaFoldDB" id="A0A1G6DLG2"/>
<dbReference type="GO" id="GO:0016853">
    <property type="term" value="F:isomerase activity"/>
    <property type="evidence" value="ECO:0007669"/>
    <property type="project" value="UniProtKB-KW"/>
</dbReference>
<dbReference type="Gene3D" id="3.10.450.50">
    <property type="match status" value="1"/>
</dbReference>
<keyword evidence="2" id="KW-0413">Isomerase</keyword>
<dbReference type="EMBL" id="FMXO01000012">
    <property type="protein sequence ID" value="SDB45972.1"/>
    <property type="molecule type" value="Genomic_DNA"/>
</dbReference>